<dbReference type="Proteomes" id="UP000614469">
    <property type="component" value="Unassembled WGS sequence"/>
</dbReference>
<dbReference type="EMBL" id="JACNJN010000053">
    <property type="protein sequence ID" value="MBC8334194.1"/>
    <property type="molecule type" value="Genomic_DNA"/>
</dbReference>
<evidence type="ECO:0000313" key="2">
    <source>
        <dbReference type="EMBL" id="MBC8334194.1"/>
    </source>
</evidence>
<evidence type="ECO:0000313" key="3">
    <source>
        <dbReference type="Proteomes" id="UP000614469"/>
    </source>
</evidence>
<dbReference type="InterPro" id="IPR003607">
    <property type="entry name" value="HD/PDEase_dom"/>
</dbReference>
<proteinExistence type="predicted"/>
<dbReference type="Pfam" id="PF01966">
    <property type="entry name" value="HD"/>
    <property type="match status" value="1"/>
</dbReference>
<dbReference type="PROSITE" id="PS51831">
    <property type="entry name" value="HD"/>
    <property type="match status" value="1"/>
</dbReference>
<evidence type="ECO:0000259" key="1">
    <source>
        <dbReference type="PROSITE" id="PS51831"/>
    </source>
</evidence>
<dbReference type="InterPro" id="IPR006674">
    <property type="entry name" value="HD_domain"/>
</dbReference>
<protein>
    <submittedName>
        <fullName evidence="2">HD domain-containing protein</fullName>
    </submittedName>
</protein>
<dbReference type="PANTHER" id="PTHR33594:SF1">
    <property type="entry name" value="HD_PDEASE DOMAIN-CONTAINING PROTEIN"/>
    <property type="match status" value="1"/>
</dbReference>
<gene>
    <name evidence="2" type="ORF">H8E29_02925</name>
</gene>
<comment type="caution">
    <text evidence="2">The sequence shown here is derived from an EMBL/GenBank/DDBJ whole genome shotgun (WGS) entry which is preliminary data.</text>
</comment>
<accession>A0A8J6NJ38</accession>
<dbReference type="CDD" id="cd00077">
    <property type="entry name" value="HDc"/>
    <property type="match status" value="1"/>
</dbReference>
<dbReference type="SUPFAM" id="SSF109604">
    <property type="entry name" value="HD-domain/PDEase-like"/>
    <property type="match status" value="1"/>
</dbReference>
<dbReference type="PANTHER" id="PTHR33594">
    <property type="entry name" value="SUPERFAMILY HYDROLASE, PUTATIVE (AFU_ORTHOLOGUE AFUA_1G03035)-RELATED"/>
    <property type="match status" value="1"/>
</dbReference>
<feature type="domain" description="HD" evidence="1">
    <location>
        <begin position="20"/>
        <end position="126"/>
    </location>
</feature>
<dbReference type="Gene3D" id="1.10.3210.50">
    <property type="match status" value="1"/>
</dbReference>
<dbReference type="SMART" id="SM00471">
    <property type="entry name" value="HDc"/>
    <property type="match status" value="1"/>
</dbReference>
<sequence length="213" mass="24023">MKLTLEEARTWYQSTDAVHNFEHILRVYNMAVRLAKAEGADLDIVRAAALLHDAQGSDPGSASGRLEHHQASARFAAAVLAEKGWEQEKIEAVQHCILAHRFRNPAEKPETLEAKIIFDADKLDALGAIGVARVVAFAALVGTPFYEKPSDHFLKTGKEIEGEAHSAYHEHLFKLRKLRDRMHTPSAQAIADERLRYLDEFFERLISEWQGEK</sequence>
<reference evidence="2 3" key="1">
    <citation type="submission" date="2020-08" db="EMBL/GenBank/DDBJ databases">
        <title>Bridging the membrane lipid divide: bacteria of the FCB group superphylum have the potential to synthesize archaeal ether lipids.</title>
        <authorList>
            <person name="Villanueva L."/>
            <person name="Von Meijenfeldt F.A.B."/>
            <person name="Westbye A.B."/>
            <person name="Yadav S."/>
            <person name="Hopmans E.C."/>
            <person name="Dutilh B.E."/>
            <person name="Sinninghe Damste J.S."/>
        </authorList>
    </citation>
    <scope>NUCLEOTIDE SEQUENCE [LARGE SCALE GENOMIC DNA]</scope>
    <source>
        <strain evidence="2">NIOZ-UU36</strain>
    </source>
</reference>
<name>A0A8J6NJ38_9CHLR</name>
<dbReference type="AlphaFoldDB" id="A0A8J6NJ38"/>
<organism evidence="2 3">
    <name type="scientific">Candidatus Desulfolinea nitratireducens</name>
    <dbReference type="NCBI Taxonomy" id="2841698"/>
    <lineage>
        <taxon>Bacteria</taxon>
        <taxon>Bacillati</taxon>
        <taxon>Chloroflexota</taxon>
        <taxon>Anaerolineae</taxon>
        <taxon>Anaerolineales</taxon>
        <taxon>Anaerolineales incertae sedis</taxon>
        <taxon>Candidatus Desulfolinea</taxon>
    </lineage>
</organism>